<feature type="transmembrane region" description="Helical" evidence="1">
    <location>
        <begin position="12"/>
        <end position="33"/>
    </location>
</feature>
<dbReference type="Pfam" id="PF18911">
    <property type="entry name" value="PKD_4"/>
    <property type="match status" value="1"/>
</dbReference>
<reference evidence="3 4" key="1">
    <citation type="submission" date="2020-01" db="EMBL/GenBank/DDBJ databases">
        <title>Complete genome sequence of Chitinophaga sp. H33E-04 isolated from quinoa roots.</title>
        <authorList>
            <person name="Weon H.-Y."/>
            <person name="Lee S.A."/>
        </authorList>
    </citation>
    <scope>NUCLEOTIDE SEQUENCE [LARGE SCALE GENOMIC DNA]</scope>
    <source>
        <strain evidence="3 4">H33E-04</strain>
    </source>
</reference>
<keyword evidence="1" id="KW-0472">Membrane</keyword>
<dbReference type="RefSeq" id="WP_162335430.1">
    <property type="nucleotide sequence ID" value="NZ_CP048113.1"/>
</dbReference>
<feature type="domain" description="PKD" evidence="2">
    <location>
        <begin position="342"/>
        <end position="389"/>
    </location>
</feature>
<dbReference type="Pfam" id="PF13585">
    <property type="entry name" value="CHU_C"/>
    <property type="match status" value="1"/>
</dbReference>
<dbReference type="EMBL" id="CP048113">
    <property type="protein sequence ID" value="QHS63714.1"/>
    <property type="molecule type" value="Genomic_DNA"/>
</dbReference>
<keyword evidence="1" id="KW-0812">Transmembrane</keyword>
<dbReference type="SMART" id="SM00089">
    <property type="entry name" value="PKD"/>
    <property type="match status" value="4"/>
</dbReference>
<organism evidence="3 4">
    <name type="scientific">Chitinophaga agri</name>
    <dbReference type="NCBI Taxonomy" id="2703787"/>
    <lineage>
        <taxon>Bacteria</taxon>
        <taxon>Pseudomonadati</taxon>
        <taxon>Bacteroidota</taxon>
        <taxon>Chitinophagia</taxon>
        <taxon>Chitinophagales</taxon>
        <taxon>Chitinophagaceae</taxon>
        <taxon>Chitinophaga</taxon>
    </lineage>
</organism>
<evidence type="ECO:0000259" key="2">
    <source>
        <dbReference type="PROSITE" id="PS50093"/>
    </source>
</evidence>
<evidence type="ECO:0000313" key="3">
    <source>
        <dbReference type="EMBL" id="QHS63714.1"/>
    </source>
</evidence>
<dbReference type="Gene3D" id="2.60.40.10">
    <property type="entry name" value="Immunoglobulins"/>
    <property type="match status" value="6"/>
</dbReference>
<dbReference type="InterPro" id="IPR000601">
    <property type="entry name" value="PKD_dom"/>
</dbReference>
<dbReference type="InterPro" id="IPR013783">
    <property type="entry name" value="Ig-like_fold"/>
</dbReference>
<dbReference type="InterPro" id="IPR044023">
    <property type="entry name" value="Ig_7"/>
</dbReference>
<gene>
    <name evidence="3" type="ORF">GWR21_30275</name>
</gene>
<sequence length="1628" mass="168508">MRLFAPTCRLSHNCVNLFILFNVFFLCSLYTFGQAPTITSFTPGNVCQGTAITITGTNFTGATAVSIGSANAAGFTVTSPTTITAVVSTSASTGGITVTTPDGTATATGNLTIRPIPRPELQDVGTKDAEFSNCDGSLSYTLRVANSSLTPEPNSTYSINWGDGSPAFTPGTWPANAEVSHTYNSQGYFPVTITITPPNGCTQTRTYQFYNGKNPLASFSTSTSTTGLCVPAPIEFQIGNWFNNTPGTTYEIDFGDRTPPLVLQHPLNPTQTTHLVTHTYSVSSCPAVDFTATLKVSNGCFTTTYTLDQIIIRKKPVADFSTPQALCINTPVCFTNLTEDGYGGTSCNRNTNFLWEFGDGTTSTNRTPACHTFPGAGTYTVKLTATNNACGDDVKTRQIVIRDVSPPPTVAAAPVTYCEDQSAVPLTATGTNLLWYSFSSGGTGAVTPPTPATNRPGTFTYYVTQTLPDHCESPRAAITVIVHPLPQPPTVNSPVGLCRTQAATPLTATGTGLLWYTSASGGTGSSAAPTPVTTSPGAFTWYVSQTVNGCEGPRAAINVIVSELAGPPTVTSPVNYCQYQQASALSANGTGLLWYAAANGGTGSNTPPIPSTATAGSTTYYVSQVTGCGESQRAAIEVNVTASPTATIAYSRSVLCNVVNSATTPNPPVSVTRTGAGGGSYTISPSTGLSVDATTGTLTPSGAQAGTYTIRYTIPGTAPCPDYVTSTTVTVSSTPSATISYPALCSADGVTSVRLTGDAGGTFSSATGLAINAATGAITPGSSTPGTYIVTYTIAPSPPCAGFTTSTQVTLTQAPTAAITYQPAVLCNMPNTTGTPNLPVTPTRTGVSGGTYTISPAGGLPIDATTGTLTPAGAVAGTYTITYTVAGTGGCAQYRTTTTVTVNSTPAATISYAGSPYCGSNAMPQPVTFSGTRGGTFSAGTGLSVNATTGEIDPSRSTPGQYTVQYIIAPSAPCPGYTATAAVTVNEAPVISFPLAAQAICSGSTASFRPTSTVNNTTYNWTVMSALPTGVAGVSSGTANGVSPSISLSFTNTGTTNQVLTIRVTPVNPAAVPCSGAPYDLNLTVKPVTAAPVTDTAKFCMGMPSASLWVTPAPGNTINWYDNDQQPLATPPVITTGIAATYRYYVSQTNAEGCESPKAPVVAIVYPTLQITSATASNPSRCGVPSGSIDLHVLDLNNAAVPDMPVTVHYNKFQLPYTYETRTDASGNITVPLTAGTYSQIYVETAGSCMAQKIPDVFVLKDPSPPAQPVAGYNPPLCAGATLTLTALSATSEANGPVEYVWAGPAFGTFADTSRNTVVSFPGVTTTDAGTYVVYAMQNNCISLPAEIEVKILAGPSLPVISTRSPLCVGDDLVLQAFSSIPGNTSLNYLWKGPGPGLPVNTPAVTINDVQVTHAGIYTVTVTSSETGCAASADTMIQVGAYPVVTLPQDTVSLPTGYLFPLTTTISNANAPGVSPVTQYTWTPAQDLRCNDALCSAPVATIKNDICYQVEVTNAFGCKARDQICIRVFCQESQVFIPNAFAPTGEIPENRRLIVRATGINSIKSFRIFNRWGKVLFERSNFPPNNTSFGWDGRVNGKPADTGVYIYTVDVICENGVPYTFKGNVTLF</sequence>
<dbReference type="InterPro" id="IPR014756">
    <property type="entry name" value="Ig_E-set"/>
</dbReference>
<accession>A0A6B9ZQ63</accession>
<dbReference type="SUPFAM" id="SSF49299">
    <property type="entry name" value="PKD domain"/>
    <property type="match status" value="2"/>
</dbReference>
<dbReference type="SUPFAM" id="SSF81296">
    <property type="entry name" value="E set domains"/>
    <property type="match status" value="1"/>
</dbReference>
<proteinExistence type="predicted"/>
<dbReference type="CDD" id="cd00146">
    <property type="entry name" value="PKD"/>
    <property type="match status" value="2"/>
</dbReference>
<dbReference type="KEGG" id="chih:GWR21_30275"/>
<keyword evidence="1" id="KW-1133">Transmembrane helix</keyword>
<dbReference type="Pfam" id="PF19081">
    <property type="entry name" value="Ig_7"/>
    <property type="match status" value="4"/>
</dbReference>
<dbReference type="PROSITE" id="PS50093">
    <property type="entry name" value="PKD"/>
    <property type="match status" value="2"/>
</dbReference>
<evidence type="ECO:0000256" key="1">
    <source>
        <dbReference type="SAM" id="Phobius"/>
    </source>
</evidence>
<dbReference type="InterPro" id="IPR035986">
    <property type="entry name" value="PKD_dom_sf"/>
</dbReference>
<keyword evidence="4" id="KW-1185">Reference proteome</keyword>
<name>A0A6B9ZQ63_9BACT</name>
<evidence type="ECO:0000313" key="4">
    <source>
        <dbReference type="Proteomes" id="UP000476411"/>
    </source>
</evidence>
<dbReference type="CDD" id="cd00102">
    <property type="entry name" value="IPT"/>
    <property type="match status" value="1"/>
</dbReference>
<dbReference type="InterPro" id="IPR022409">
    <property type="entry name" value="PKD/Chitinase_dom"/>
</dbReference>
<dbReference type="Proteomes" id="UP000476411">
    <property type="component" value="Chromosome"/>
</dbReference>
<feature type="domain" description="PKD" evidence="2">
    <location>
        <begin position="150"/>
        <end position="206"/>
    </location>
</feature>
<protein>
    <submittedName>
        <fullName evidence="3">PKD domain-containing protein</fullName>
    </submittedName>
</protein>